<accession>A0A848GK21</accession>
<keyword evidence="2" id="KW-1185">Reference proteome</keyword>
<dbReference type="RefSeq" id="WP_169224791.1">
    <property type="nucleotide sequence ID" value="NZ_JABBGC010000001.1"/>
</dbReference>
<organism evidence="1 2">
    <name type="scientific">Chitinophaga fulva</name>
    <dbReference type="NCBI Taxonomy" id="2728842"/>
    <lineage>
        <taxon>Bacteria</taxon>
        <taxon>Pseudomonadati</taxon>
        <taxon>Bacteroidota</taxon>
        <taxon>Chitinophagia</taxon>
        <taxon>Chitinophagales</taxon>
        <taxon>Chitinophagaceae</taxon>
        <taxon>Chitinophaga</taxon>
    </lineage>
</organism>
<evidence type="ECO:0000313" key="2">
    <source>
        <dbReference type="Proteomes" id="UP000583266"/>
    </source>
</evidence>
<dbReference type="Proteomes" id="UP000583266">
    <property type="component" value="Unassembled WGS sequence"/>
</dbReference>
<proteinExistence type="predicted"/>
<evidence type="ECO:0000313" key="1">
    <source>
        <dbReference type="EMBL" id="NML37749.1"/>
    </source>
</evidence>
<dbReference type="AlphaFoldDB" id="A0A848GK21"/>
<comment type="caution">
    <text evidence="1">The sequence shown here is derived from an EMBL/GenBank/DDBJ whole genome shotgun (WGS) entry which is preliminary data.</text>
</comment>
<protein>
    <submittedName>
        <fullName evidence="1">Uncharacterized protein</fullName>
    </submittedName>
</protein>
<name>A0A848GK21_9BACT</name>
<gene>
    <name evidence="1" type="ORF">HHL17_11140</name>
</gene>
<sequence>MQKIDKSLMLATKYKKWLDTLNAKNEKHTIYNSSKGKYYYDIVANLIWVQAGLCAYSERLLQEPARFSPGNWANGVFPKFPFSGQLDHYDATLKEQYGWSWDNFFVIDSDINVKLKRTNIPTGLLKPDMPHYDPRVYLEYERTHHVFVPNRLLEFPVQEQVRKDISCLGINFQPIIDIRKYYLEPLFFDVEYQVQSRTQVQNRLYQFFTAFDLVADRL</sequence>
<reference evidence="1 2" key="1">
    <citation type="submission" date="2020-04" db="EMBL/GenBank/DDBJ databases">
        <title>Chitinophaga sp. G-6-1-13 sp. nov., isolated from soil.</title>
        <authorList>
            <person name="Dahal R.H."/>
            <person name="Chaudhary D.K."/>
        </authorList>
    </citation>
    <scope>NUCLEOTIDE SEQUENCE [LARGE SCALE GENOMIC DNA]</scope>
    <source>
        <strain evidence="1 2">G-6-1-13</strain>
    </source>
</reference>
<dbReference type="EMBL" id="JABBGC010000001">
    <property type="protein sequence ID" value="NML37749.1"/>
    <property type="molecule type" value="Genomic_DNA"/>
</dbReference>